<evidence type="ECO:0000256" key="3">
    <source>
        <dbReference type="ARBA" id="ARBA00022771"/>
    </source>
</evidence>
<dbReference type="GO" id="GO:0005634">
    <property type="term" value="C:nucleus"/>
    <property type="evidence" value="ECO:0007669"/>
    <property type="project" value="UniProtKB-SubCell"/>
</dbReference>
<dbReference type="Proteomes" id="UP001163846">
    <property type="component" value="Unassembled WGS sequence"/>
</dbReference>
<organism evidence="6 7">
    <name type="scientific">Lentinula raphanica</name>
    <dbReference type="NCBI Taxonomy" id="153919"/>
    <lineage>
        <taxon>Eukaryota</taxon>
        <taxon>Fungi</taxon>
        <taxon>Dikarya</taxon>
        <taxon>Basidiomycota</taxon>
        <taxon>Agaricomycotina</taxon>
        <taxon>Agaricomycetes</taxon>
        <taxon>Agaricomycetidae</taxon>
        <taxon>Agaricales</taxon>
        <taxon>Marasmiineae</taxon>
        <taxon>Omphalotaceae</taxon>
        <taxon>Lentinula</taxon>
    </lineage>
</organism>
<evidence type="ECO:0000256" key="2">
    <source>
        <dbReference type="ARBA" id="ARBA00022723"/>
    </source>
</evidence>
<feature type="non-terminal residue" evidence="6">
    <location>
        <position position="158"/>
    </location>
</feature>
<feature type="non-terminal residue" evidence="6">
    <location>
        <position position="1"/>
    </location>
</feature>
<evidence type="ECO:0000256" key="4">
    <source>
        <dbReference type="ARBA" id="ARBA00022833"/>
    </source>
</evidence>
<dbReference type="InterPro" id="IPR012337">
    <property type="entry name" value="RNaseH-like_sf"/>
</dbReference>
<dbReference type="PANTHER" id="PTHR46481">
    <property type="entry name" value="ZINC FINGER BED DOMAIN-CONTAINING PROTEIN 4"/>
    <property type="match status" value="1"/>
</dbReference>
<sequence>RRISFKIIHSTTVLLPKWREHVADTKFKGRVLPRDVATRWNSTYDMMAAFLEMKTEVSEFLDRSSNRLSDFVLSEDEWEAIKDLVSILKEATTFFSTHSPSVAAVIPAMDAIDQAFATGIVNRQVLSTPVRHALSVGKKTLNKYYQLTDDSHIYRMAI</sequence>
<evidence type="ECO:0000256" key="5">
    <source>
        <dbReference type="ARBA" id="ARBA00023242"/>
    </source>
</evidence>
<comment type="subcellular location">
    <subcellularLocation>
        <location evidence="1">Nucleus</location>
    </subcellularLocation>
</comment>
<protein>
    <submittedName>
        <fullName evidence="6">Uncharacterized protein</fullName>
    </submittedName>
</protein>
<dbReference type="SUPFAM" id="SSF53098">
    <property type="entry name" value="Ribonuclease H-like"/>
    <property type="match status" value="1"/>
</dbReference>
<keyword evidence="4" id="KW-0862">Zinc</keyword>
<dbReference type="PANTHER" id="PTHR46481:SF10">
    <property type="entry name" value="ZINC FINGER BED DOMAIN-CONTAINING PROTEIN 39"/>
    <property type="match status" value="1"/>
</dbReference>
<keyword evidence="3" id="KW-0863">Zinc-finger</keyword>
<keyword evidence="5" id="KW-0539">Nucleus</keyword>
<evidence type="ECO:0000313" key="6">
    <source>
        <dbReference type="EMBL" id="KAJ3834418.1"/>
    </source>
</evidence>
<dbReference type="AlphaFoldDB" id="A0AA38P1L4"/>
<dbReference type="GO" id="GO:0008270">
    <property type="term" value="F:zinc ion binding"/>
    <property type="evidence" value="ECO:0007669"/>
    <property type="project" value="UniProtKB-KW"/>
</dbReference>
<accession>A0AA38P1L4</accession>
<proteinExistence type="predicted"/>
<keyword evidence="2" id="KW-0479">Metal-binding</keyword>
<gene>
    <name evidence="6" type="ORF">F5878DRAFT_518082</name>
</gene>
<reference evidence="6" key="1">
    <citation type="submission" date="2022-08" db="EMBL/GenBank/DDBJ databases">
        <authorList>
            <consortium name="DOE Joint Genome Institute"/>
            <person name="Min B."/>
            <person name="Riley R."/>
            <person name="Sierra-Patev S."/>
            <person name="Naranjo-Ortiz M."/>
            <person name="Looney B."/>
            <person name="Konkel Z."/>
            <person name="Slot J.C."/>
            <person name="Sakamoto Y."/>
            <person name="Steenwyk J.L."/>
            <person name="Rokas A."/>
            <person name="Carro J."/>
            <person name="Camarero S."/>
            <person name="Ferreira P."/>
            <person name="Molpeceres G."/>
            <person name="Ruiz-Duenas F.J."/>
            <person name="Serrano A."/>
            <person name="Henrissat B."/>
            <person name="Drula E."/>
            <person name="Hughes K.W."/>
            <person name="Mata J.L."/>
            <person name="Ishikawa N.K."/>
            <person name="Vargas-Isla R."/>
            <person name="Ushijima S."/>
            <person name="Smith C.A."/>
            <person name="Ahrendt S."/>
            <person name="Andreopoulos W."/>
            <person name="He G."/>
            <person name="Labutti K."/>
            <person name="Lipzen A."/>
            <person name="Ng V."/>
            <person name="Sandor L."/>
            <person name="Barry K."/>
            <person name="Martinez A.T."/>
            <person name="Xiao Y."/>
            <person name="Gibbons J.G."/>
            <person name="Terashima K."/>
            <person name="Hibbett D.S."/>
            <person name="Grigoriev I.V."/>
        </authorList>
    </citation>
    <scope>NUCLEOTIDE SEQUENCE</scope>
    <source>
        <strain evidence="6">TFB9207</strain>
    </source>
</reference>
<evidence type="ECO:0000313" key="7">
    <source>
        <dbReference type="Proteomes" id="UP001163846"/>
    </source>
</evidence>
<evidence type="ECO:0000256" key="1">
    <source>
        <dbReference type="ARBA" id="ARBA00004123"/>
    </source>
</evidence>
<comment type="caution">
    <text evidence="6">The sequence shown here is derived from an EMBL/GenBank/DDBJ whole genome shotgun (WGS) entry which is preliminary data.</text>
</comment>
<keyword evidence="7" id="KW-1185">Reference proteome</keyword>
<dbReference type="InterPro" id="IPR052035">
    <property type="entry name" value="ZnF_BED_domain_contain"/>
</dbReference>
<dbReference type="EMBL" id="MU806535">
    <property type="protein sequence ID" value="KAJ3834418.1"/>
    <property type="molecule type" value="Genomic_DNA"/>
</dbReference>
<name>A0AA38P1L4_9AGAR</name>